<dbReference type="OrthoDB" id="7722975at2759"/>
<dbReference type="InterPro" id="IPR029052">
    <property type="entry name" value="Metallo-depent_PP-like"/>
</dbReference>
<dbReference type="InterPro" id="IPR053828">
    <property type="entry name" value="Nucleosidase_C"/>
</dbReference>
<keyword evidence="5" id="KW-1185">Reference proteome</keyword>
<dbReference type="PROSITE" id="PS51257">
    <property type="entry name" value="PROKAR_LIPOPROTEIN"/>
    <property type="match status" value="1"/>
</dbReference>
<feature type="domain" description="Putative 5'-nucleotidase C-terminal" evidence="3">
    <location>
        <begin position="416"/>
        <end position="622"/>
    </location>
</feature>
<keyword evidence="1" id="KW-0732">Signal</keyword>
<dbReference type="Pfam" id="PF00149">
    <property type="entry name" value="Metallophos"/>
    <property type="match status" value="1"/>
</dbReference>
<feature type="chain" id="PRO_5004450037" evidence="1">
    <location>
        <begin position="19"/>
        <end position="680"/>
    </location>
</feature>
<dbReference type="GeneID" id="19902190"/>
<accession>R7YUQ7</accession>
<dbReference type="PANTHER" id="PTHR11575:SF22">
    <property type="entry name" value="ADL392WP"/>
    <property type="match status" value="1"/>
</dbReference>
<dbReference type="OMA" id="DWNRNTF"/>
<evidence type="ECO:0000313" key="4">
    <source>
        <dbReference type="EMBL" id="EON65640.1"/>
    </source>
</evidence>
<evidence type="ECO:0000256" key="1">
    <source>
        <dbReference type="SAM" id="SignalP"/>
    </source>
</evidence>
<evidence type="ECO:0000259" key="2">
    <source>
        <dbReference type="Pfam" id="PF00149"/>
    </source>
</evidence>
<dbReference type="PIRSF" id="PIRSF017316">
    <property type="entry name" value="Pesterase_C1039"/>
    <property type="match status" value="1"/>
</dbReference>
<dbReference type="eggNOG" id="KOG4419">
    <property type="taxonomic scope" value="Eukaryota"/>
</dbReference>
<dbReference type="SUPFAM" id="SSF56300">
    <property type="entry name" value="Metallo-dependent phosphatases"/>
    <property type="match status" value="1"/>
</dbReference>
<dbReference type="Gene3D" id="3.90.780.10">
    <property type="entry name" value="5'-Nucleotidase, C-terminal domain"/>
    <property type="match status" value="2"/>
</dbReference>
<gene>
    <name evidence="4" type="ORF">W97_04879</name>
</gene>
<evidence type="ECO:0000259" key="3">
    <source>
        <dbReference type="Pfam" id="PF21953"/>
    </source>
</evidence>
<reference evidence="5" key="1">
    <citation type="submission" date="2012-06" db="EMBL/GenBank/DDBJ databases">
        <title>The genome sequence of Coniosporium apollinis CBS 100218.</title>
        <authorList>
            <consortium name="The Broad Institute Genome Sequencing Platform"/>
            <person name="Cuomo C."/>
            <person name="Gorbushina A."/>
            <person name="Noack S."/>
            <person name="Walker B."/>
            <person name="Young S.K."/>
            <person name="Zeng Q."/>
            <person name="Gargeya S."/>
            <person name="Fitzgerald M."/>
            <person name="Haas B."/>
            <person name="Abouelleil A."/>
            <person name="Alvarado L."/>
            <person name="Arachchi H.M."/>
            <person name="Berlin A.M."/>
            <person name="Chapman S.B."/>
            <person name="Goldberg J."/>
            <person name="Griggs A."/>
            <person name="Gujja S."/>
            <person name="Hansen M."/>
            <person name="Howarth C."/>
            <person name="Imamovic A."/>
            <person name="Larimer J."/>
            <person name="McCowan C."/>
            <person name="Montmayeur A."/>
            <person name="Murphy C."/>
            <person name="Neiman D."/>
            <person name="Pearson M."/>
            <person name="Priest M."/>
            <person name="Roberts A."/>
            <person name="Saif S."/>
            <person name="Shea T."/>
            <person name="Sisk P."/>
            <person name="Sykes S."/>
            <person name="Wortman J."/>
            <person name="Nusbaum C."/>
            <person name="Birren B."/>
        </authorList>
    </citation>
    <scope>NUCLEOTIDE SEQUENCE [LARGE SCALE GENOMIC DNA]</scope>
    <source>
        <strain evidence="5">CBS 100218</strain>
    </source>
</reference>
<sequence length="680" mass="75644">MRLSSTLVGLTSALTVLACDSCYGPQEDVVMTRRVKRMQPESQNATTGPRAPLEWGQINFLHTTDTHGWLEGHLKEQSYGADWGDYVSFTTRMKQKARELGVDLLLVDCGDMHDGAGLADATKPNGLLSNPVFENIDYDILAIGNHELYVSEIAYQHFTEFAGAYGERYLTSNVEILNPDTNEYEVLGNRYRYFTTEQGLRIMAFGVLYNFTGNSNVSRITPASQMVKQPWFLEAVNFTEPIDLFILAGHNPARRNISSSTWGVVYDTIRSMKPTTPIQIFGGHNHVRDWAIYDEMTTAIGSGRYCETLGWVSMTGINSSSYHGNMLPSGVPHPTRRAIINATSTASAGLSTYTASSSMRYARRYLDWNRLTFAYHASGSQDRAFDTQHGIAVSHTIYGIRQQLNLTRLYGCAPQTFCQFCAPYGSPGSIYGLIETALAAVVVNKSRSDIPRILLANTGGIRFDVVKGPFTYDDSFIVIPFLNKFLYIPEVPFELASQVLGILNAGRFIKHKKRNLDSRDLGFSSMSLVDRNICVDPPIRRDHVERRSVPGGRVIRRQSTEIVPGYVTRDDFGTDGDDTIHSPIPNYPRPNVVQGNGSFPEDGSTPEAVDLVFYDFIESYVLDALVRAGGNYTDSDVALYMPEDFTSNSYLPAYAMQYWRGNLTSCPVGGGVGFDTPTRR</sequence>
<feature type="domain" description="Calcineurin-like phosphoesterase" evidence="2">
    <location>
        <begin position="59"/>
        <end position="287"/>
    </location>
</feature>
<dbReference type="GO" id="GO:0016787">
    <property type="term" value="F:hydrolase activity"/>
    <property type="evidence" value="ECO:0007669"/>
    <property type="project" value="InterPro"/>
</dbReference>
<dbReference type="GO" id="GO:0005829">
    <property type="term" value="C:cytosol"/>
    <property type="evidence" value="ECO:0007669"/>
    <property type="project" value="TreeGrafter"/>
</dbReference>
<dbReference type="InterPro" id="IPR006179">
    <property type="entry name" value="5_nucleotidase/apyrase"/>
</dbReference>
<organism evidence="4 5">
    <name type="scientific">Coniosporium apollinis (strain CBS 100218)</name>
    <name type="common">Rock-inhabiting black yeast</name>
    <dbReference type="NCBI Taxonomy" id="1168221"/>
    <lineage>
        <taxon>Eukaryota</taxon>
        <taxon>Fungi</taxon>
        <taxon>Dikarya</taxon>
        <taxon>Ascomycota</taxon>
        <taxon>Pezizomycotina</taxon>
        <taxon>Dothideomycetes</taxon>
        <taxon>Dothideomycetes incertae sedis</taxon>
        <taxon>Coniosporium</taxon>
    </lineage>
</organism>
<dbReference type="InterPro" id="IPR041823">
    <property type="entry name" value="YHR202W_N"/>
</dbReference>
<dbReference type="Gene3D" id="3.60.21.10">
    <property type="match status" value="1"/>
</dbReference>
<dbReference type="HOGENOM" id="CLU_019028_0_0_1"/>
<dbReference type="CDD" id="cd07407">
    <property type="entry name" value="MPP_YHR202W_N"/>
    <property type="match status" value="1"/>
</dbReference>
<dbReference type="Proteomes" id="UP000016924">
    <property type="component" value="Unassembled WGS sequence"/>
</dbReference>
<dbReference type="RefSeq" id="XP_007780957.1">
    <property type="nucleotide sequence ID" value="XM_007782767.1"/>
</dbReference>
<dbReference type="PANTHER" id="PTHR11575">
    <property type="entry name" value="5'-NUCLEOTIDASE-RELATED"/>
    <property type="match status" value="1"/>
</dbReference>
<dbReference type="GO" id="GO:0009166">
    <property type="term" value="P:nucleotide catabolic process"/>
    <property type="evidence" value="ECO:0007669"/>
    <property type="project" value="InterPro"/>
</dbReference>
<name>R7YUQ7_CONA1</name>
<dbReference type="STRING" id="1168221.R7YUQ7"/>
<dbReference type="InterPro" id="IPR036907">
    <property type="entry name" value="5'-Nucleotdase_C_sf"/>
</dbReference>
<dbReference type="SUPFAM" id="SSF55816">
    <property type="entry name" value="5'-nucleotidase (syn. UDP-sugar hydrolase), C-terminal domain"/>
    <property type="match status" value="1"/>
</dbReference>
<dbReference type="Pfam" id="PF21953">
    <property type="entry name" value="NadN_nucleosid_C"/>
    <property type="match status" value="1"/>
</dbReference>
<evidence type="ECO:0000313" key="5">
    <source>
        <dbReference type="Proteomes" id="UP000016924"/>
    </source>
</evidence>
<protein>
    <submittedName>
        <fullName evidence="4">Uncharacterized protein</fullName>
    </submittedName>
</protein>
<dbReference type="AlphaFoldDB" id="R7YUQ7"/>
<proteinExistence type="predicted"/>
<dbReference type="InterPro" id="IPR004843">
    <property type="entry name" value="Calcineurin-like_PHP"/>
</dbReference>
<dbReference type="InterPro" id="IPR014485">
    <property type="entry name" value="Pesterase_C1039"/>
</dbReference>
<dbReference type="EMBL" id="JH767575">
    <property type="protein sequence ID" value="EON65640.1"/>
    <property type="molecule type" value="Genomic_DNA"/>
</dbReference>
<feature type="signal peptide" evidence="1">
    <location>
        <begin position="1"/>
        <end position="18"/>
    </location>
</feature>